<dbReference type="PROSITE" id="PS00107">
    <property type="entry name" value="PROTEIN_KINASE_ATP"/>
    <property type="match status" value="1"/>
</dbReference>
<proteinExistence type="predicted"/>
<evidence type="ECO:0000256" key="3">
    <source>
        <dbReference type="ARBA" id="ARBA00022741"/>
    </source>
</evidence>
<dbReference type="Proteomes" id="UP000626092">
    <property type="component" value="Unassembled WGS sequence"/>
</dbReference>
<comment type="caution">
    <text evidence="8">The sequence shown here is derived from an EMBL/GenBank/DDBJ whole genome shotgun (WGS) entry which is preliminary data.</text>
</comment>
<gene>
    <name evidence="8" type="ORF">RHSIM_Rhsim02G0064100</name>
</gene>
<sequence length="314" mass="33066">MEMKTLCNGNSVATIAAAASSKLTYGEDSGGNEIILTMRLAARLVEEEIVVGNRGELAVVVGWKEVKVLSASLAVRSPLSGAADSVCFLQYSCGASYAFVIYSSVLKSSQGYDQSTLDTVSVFNDFGANVGVLSGVLNSAAAVPASPSSRGWSSRNFEEGQINQPVSLAVNVSSGTYSSHGNNLSRNGTKVSDVLPSSDVVSAGASSKQLPFSNNQNPIDVDVIESEGTCRSFSLDEVLIATNNFDDALVIGIGGFGKVYKGFIDDSATIVAIKRLNAESKQGAGEFWMEVKMLSKLRHANIVALIGYCNECQR</sequence>
<dbReference type="EMBL" id="WJXA01000002">
    <property type="protein sequence ID" value="KAF7151850.1"/>
    <property type="molecule type" value="Genomic_DNA"/>
</dbReference>
<dbReference type="GO" id="GO:0004674">
    <property type="term" value="F:protein serine/threonine kinase activity"/>
    <property type="evidence" value="ECO:0007669"/>
    <property type="project" value="UniProtKB-KW"/>
</dbReference>
<dbReference type="PANTHER" id="PTHR27003:SF467">
    <property type="entry name" value="PROTEIN KINASE DOMAIN-CONTAINING PROTEIN"/>
    <property type="match status" value="1"/>
</dbReference>
<dbReference type="InterPro" id="IPR017441">
    <property type="entry name" value="Protein_kinase_ATP_BS"/>
</dbReference>
<dbReference type="InterPro" id="IPR010658">
    <property type="entry name" value="Nodulin-like"/>
</dbReference>
<dbReference type="PANTHER" id="PTHR27003">
    <property type="entry name" value="OS07G0166700 PROTEIN"/>
    <property type="match status" value="1"/>
</dbReference>
<evidence type="ECO:0000259" key="7">
    <source>
        <dbReference type="PROSITE" id="PS50011"/>
    </source>
</evidence>
<dbReference type="InterPro" id="IPR000719">
    <property type="entry name" value="Prot_kinase_dom"/>
</dbReference>
<evidence type="ECO:0000256" key="2">
    <source>
        <dbReference type="ARBA" id="ARBA00022679"/>
    </source>
</evidence>
<dbReference type="FunFam" id="3.30.200.20:FF:000039">
    <property type="entry name" value="receptor-like protein kinase FERONIA"/>
    <property type="match status" value="1"/>
</dbReference>
<organism evidence="8 9">
    <name type="scientific">Rhododendron simsii</name>
    <name type="common">Sims's rhododendron</name>
    <dbReference type="NCBI Taxonomy" id="118357"/>
    <lineage>
        <taxon>Eukaryota</taxon>
        <taxon>Viridiplantae</taxon>
        <taxon>Streptophyta</taxon>
        <taxon>Embryophyta</taxon>
        <taxon>Tracheophyta</taxon>
        <taxon>Spermatophyta</taxon>
        <taxon>Magnoliopsida</taxon>
        <taxon>eudicotyledons</taxon>
        <taxon>Gunneridae</taxon>
        <taxon>Pentapetalae</taxon>
        <taxon>asterids</taxon>
        <taxon>Ericales</taxon>
        <taxon>Ericaceae</taxon>
        <taxon>Ericoideae</taxon>
        <taxon>Rhodoreae</taxon>
        <taxon>Rhododendron</taxon>
    </lineage>
</organism>
<keyword evidence="2" id="KW-0808">Transferase</keyword>
<dbReference type="SUPFAM" id="SSF56112">
    <property type="entry name" value="Protein kinase-like (PK-like)"/>
    <property type="match status" value="1"/>
</dbReference>
<evidence type="ECO:0000256" key="6">
    <source>
        <dbReference type="PROSITE-ProRule" id="PRU10141"/>
    </source>
</evidence>
<keyword evidence="4" id="KW-0418">Kinase</keyword>
<dbReference type="Gene3D" id="3.30.200.20">
    <property type="entry name" value="Phosphorylase Kinase, domain 1"/>
    <property type="match status" value="1"/>
</dbReference>
<dbReference type="InterPro" id="IPR011009">
    <property type="entry name" value="Kinase-like_dom_sf"/>
</dbReference>
<dbReference type="GO" id="GO:0005524">
    <property type="term" value="F:ATP binding"/>
    <property type="evidence" value="ECO:0007669"/>
    <property type="project" value="UniProtKB-UniRule"/>
</dbReference>
<evidence type="ECO:0000256" key="1">
    <source>
        <dbReference type="ARBA" id="ARBA00022527"/>
    </source>
</evidence>
<keyword evidence="9" id="KW-1185">Reference proteome</keyword>
<dbReference type="PROSITE" id="PS50011">
    <property type="entry name" value="PROTEIN_KINASE_DOM"/>
    <property type="match status" value="1"/>
</dbReference>
<dbReference type="AlphaFoldDB" id="A0A834HG57"/>
<name>A0A834HG57_RHOSS</name>
<keyword evidence="5 6" id="KW-0067">ATP-binding</keyword>
<evidence type="ECO:0000256" key="4">
    <source>
        <dbReference type="ARBA" id="ARBA00022777"/>
    </source>
</evidence>
<dbReference type="GO" id="GO:0004714">
    <property type="term" value="F:transmembrane receptor protein tyrosine kinase activity"/>
    <property type="evidence" value="ECO:0007669"/>
    <property type="project" value="InterPro"/>
</dbReference>
<keyword evidence="1" id="KW-0723">Serine/threonine-protein kinase</keyword>
<feature type="domain" description="Protein kinase" evidence="7">
    <location>
        <begin position="245"/>
        <end position="314"/>
    </location>
</feature>
<dbReference type="Pfam" id="PF00069">
    <property type="entry name" value="Pkinase"/>
    <property type="match status" value="1"/>
</dbReference>
<feature type="binding site" evidence="6">
    <location>
        <position position="274"/>
    </location>
    <ligand>
        <name>ATP</name>
        <dbReference type="ChEBI" id="CHEBI:30616"/>
    </ligand>
</feature>
<dbReference type="InterPro" id="IPR045272">
    <property type="entry name" value="ANXUR1/2-like"/>
</dbReference>
<dbReference type="GO" id="GO:0005886">
    <property type="term" value="C:plasma membrane"/>
    <property type="evidence" value="ECO:0007669"/>
    <property type="project" value="TreeGrafter"/>
</dbReference>
<dbReference type="OrthoDB" id="4062651at2759"/>
<dbReference type="GO" id="GO:0009506">
    <property type="term" value="C:plasmodesma"/>
    <property type="evidence" value="ECO:0007669"/>
    <property type="project" value="TreeGrafter"/>
</dbReference>
<accession>A0A834HG57</accession>
<protein>
    <recommendedName>
        <fullName evidence="7">Protein kinase domain-containing protein</fullName>
    </recommendedName>
</protein>
<keyword evidence="3 6" id="KW-0547">Nucleotide-binding</keyword>
<dbReference type="Pfam" id="PF06813">
    <property type="entry name" value="Nodulin-like"/>
    <property type="match status" value="1"/>
</dbReference>
<evidence type="ECO:0000256" key="5">
    <source>
        <dbReference type="ARBA" id="ARBA00022840"/>
    </source>
</evidence>
<reference evidence="8" key="1">
    <citation type="submission" date="2019-11" db="EMBL/GenBank/DDBJ databases">
        <authorList>
            <person name="Liu Y."/>
            <person name="Hou J."/>
            <person name="Li T.-Q."/>
            <person name="Guan C.-H."/>
            <person name="Wu X."/>
            <person name="Wu H.-Z."/>
            <person name="Ling F."/>
            <person name="Zhang R."/>
            <person name="Shi X.-G."/>
            <person name="Ren J.-P."/>
            <person name="Chen E.-F."/>
            <person name="Sun J.-M."/>
        </authorList>
    </citation>
    <scope>NUCLEOTIDE SEQUENCE</scope>
    <source>
        <strain evidence="8">Adult_tree_wgs_1</strain>
        <tissue evidence="8">Leaves</tissue>
    </source>
</reference>
<evidence type="ECO:0000313" key="8">
    <source>
        <dbReference type="EMBL" id="KAF7151850.1"/>
    </source>
</evidence>
<evidence type="ECO:0000313" key="9">
    <source>
        <dbReference type="Proteomes" id="UP000626092"/>
    </source>
</evidence>